<accession>A0A9P4PWT8</accession>
<keyword evidence="1" id="KW-0677">Repeat</keyword>
<evidence type="ECO:0000256" key="1">
    <source>
        <dbReference type="ARBA" id="ARBA00022737"/>
    </source>
</evidence>
<dbReference type="Proteomes" id="UP000799764">
    <property type="component" value="Unassembled WGS sequence"/>
</dbReference>
<proteinExistence type="predicted"/>
<sequence>MTLNQFRPLALDVARIATYSGGLEAPYAASLDSISEQLINFYNFIEDRLGTLSRGDLVLGDHTAATTYGYPVSGSLTDEKLQTIRKRIHGLQDDGRYGSAYFLKHHHLQHFPHQFTAGDREGLDTIAKGYMDLLKSEMSRRILGFGAPESFWSFVQSPLLPHMFLRNHGTKFLPGETRTDCLGRSISHVMHDHQLDGSKATWRDEDLHHVDILGRTAMFCACQRGSLAFMERLYSAGADISIPLATGMCPLHVAAVLGFTPICTRICEDAQLRQGIENIMDCTSRTSVMSAASADKYEIVDLFFQSGLVPNDPNHTRRMFVEAASKGHLKTVKVLIKHARALLAHGIEYYEEALNSAMFDAKYLKPYDIVALLPPTMKFDYNTRNDRGRTDLAEAAARGDTDEVEFLLGLNRAEDICIFETSIWTVDPNAQDDEKKSPLILAAERGMKHVIKLLLAPSLIPTIRRNDFIWARSIAKKSGDLELCNIINQGFGDRHVESFRDCIFQEPQDEGLLWPQNRLDRAQFLPPDH</sequence>
<keyword evidence="4" id="KW-1185">Reference proteome</keyword>
<dbReference type="SUPFAM" id="SSF48403">
    <property type="entry name" value="Ankyrin repeat"/>
    <property type="match status" value="1"/>
</dbReference>
<name>A0A9P4PWT8_9PLEO</name>
<evidence type="ECO:0000256" key="2">
    <source>
        <dbReference type="ARBA" id="ARBA00023043"/>
    </source>
</evidence>
<organism evidence="3 4">
    <name type="scientific">Karstenula rhodostoma CBS 690.94</name>
    <dbReference type="NCBI Taxonomy" id="1392251"/>
    <lineage>
        <taxon>Eukaryota</taxon>
        <taxon>Fungi</taxon>
        <taxon>Dikarya</taxon>
        <taxon>Ascomycota</taxon>
        <taxon>Pezizomycotina</taxon>
        <taxon>Dothideomycetes</taxon>
        <taxon>Pleosporomycetidae</taxon>
        <taxon>Pleosporales</taxon>
        <taxon>Massarineae</taxon>
        <taxon>Didymosphaeriaceae</taxon>
        <taxon>Karstenula</taxon>
    </lineage>
</organism>
<dbReference type="InterPro" id="IPR002110">
    <property type="entry name" value="Ankyrin_rpt"/>
</dbReference>
<dbReference type="PANTHER" id="PTHR24171:SF10">
    <property type="entry name" value="ANKYRIN REPEAT DOMAIN-CONTAINING PROTEIN 29-LIKE"/>
    <property type="match status" value="1"/>
</dbReference>
<reference evidence="3" key="1">
    <citation type="journal article" date="2020" name="Stud. Mycol.">
        <title>101 Dothideomycetes genomes: a test case for predicting lifestyles and emergence of pathogens.</title>
        <authorList>
            <person name="Haridas S."/>
            <person name="Albert R."/>
            <person name="Binder M."/>
            <person name="Bloem J."/>
            <person name="Labutti K."/>
            <person name="Salamov A."/>
            <person name="Andreopoulos B."/>
            <person name="Baker S."/>
            <person name="Barry K."/>
            <person name="Bills G."/>
            <person name="Bluhm B."/>
            <person name="Cannon C."/>
            <person name="Castanera R."/>
            <person name="Culley D."/>
            <person name="Daum C."/>
            <person name="Ezra D."/>
            <person name="Gonzalez J."/>
            <person name="Henrissat B."/>
            <person name="Kuo A."/>
            <person name="Liang C."/>
            <person name="Lipzen A."/>
            <person name="Lutzoni F."/>
            <person name="Magnuson J."/>
            <person name="Mondo S."/>
            <person name="Nolan M."/>
            <person name="Ohm R."/>
            <person name="Pangilinan J."/>
            <person name="Park H.-J."/>
            <person name="Ramirez L."/>
            <person name="Alfaro M."/>
            <person name="Sun H."/>
            <person name="Tritt A."/>
            <person name="Yoshinaga Y."/>
            <person name="Zwiers L.-H."/>
            <person name="Turgeon B."/>
            <person name="Goodwin S."/>
            <person name="Spatafora J."/>
            <person name="Crous P."/>
            <person name="Grigoriev I."/>
        </authorList>
    </citation>
    <scope>NUCLEOTIDE SEQUENCE</scope>
    <source>
        <strain evidence="3">CBS 690.94</strain>
    </source>
</reference>
<dbReference type="SMART" id="SM00248">
    <property type="entry name" value="ANK"/>
    <property type="match status" value="5"/>
</dbReference>
<dbReference type="AlphaFoldDB" id="A0A9P4PWT8"/>
<dbReference type="PANTHER" id="PTHR24171">
    <property type="entry name" value="ANKYRIN REPEAT DOMAIN-CONTAINING PROTEIN 39-RELATED"/>
    <property type="match status" value="1"/>
</dbReference>
<evidence type="ECO:0000313" key="4">
    <source>
        <dbReference type="Proteomes" id="UP000799764"/>
    </source>
</evidence>
<dbReference type="OrthoDB" id="3801246at2759"/>
<dbReference type="EMBL" id="MU001493">
    <property type="protein sequence ID" value="KAF2450359.1"/>
    <property type="molecule type" value="Genomic_DNA"/>
</dbReference>
<keyword evidence="2" id="KW-0040">ANK repeat</keyword>
<protein>
    <submittedName>
        <fullName evidence="3">Ankyrin</fullName>
    </submittedName>
</protein>
<dbReference type="Gene3D" id="1.25.40.20">
    <property type="entry name" value="Ankyrin repeat-containing domain"/>
    <property type="match status" value="2"/>
</dbReference>
<evidence type="ECO:0000313" key="3">
    <source>
        <dbReference type="EMBL" id="KAF2450359.1"/>
    </source>
</evidence>
<gene>
    <name evidence="3" type="ORF">P171DRAFT_138770</name>
</gene>
<comment type="caution">
    <text evidence="3">The sequence shown here is derived from an EMBL/GenBank/DDBJ whole genome shotgun (WGS) entry which is preliminary data.</text>
</comment>
<dbReference type="InterPro" id="IPR036770">
    <property type="entry name" value="Ankyrin_rpt-contain_sf"/>
</dbReference>